<accession>A0A2X4UG05</accession>
<proteinExistence type="predicted"/>
<dbReference type="STRING" id="1219011.GCA_001895045_03974"/>
<evidence type="ECO:0008006" key="3">
    <source>
        <dbReference type="Google" id="ProtNLM"/>
    </source>
</evidence>
<dbReference type="KEGG" id="rcr:NCTC10994_03672"/>
<dbReference type="RefSeq" id="WP_072704541.1">
    <property type="nucleotide sequence ID" value="NZ_JAFBBL010000001.1"/>
</dbReference>
<evidence type="ECO:0000313" key="2">
    <source>
        <dbReference type="Proteomes" id="UP000249091"/>
    </source>
</evidence>
<keyword evidence="2" id="KW-1185">Reference proteome</keyword>
<organism evidence="1 2">
    <name type="scientific">Rhodococcus coprophilus</name>
    <dbReference type="NCBI Taxonomy" id="38310"/>
    <lineage>
        <taxon>Bacteria</taxon>
        <taxon>Bacillati</taxon>
        <taxon>Actinomycetota</taxon>
        <taxon>Actinomycetes</taxon>
        <taxon>Mycobacteriales</taxon>
        <taxon>Nocardiaceae</taxon>
        <taxon>Rhodococcus</taxon>
    </lineage>
</organism>
<dbReference type="AlphaFoldDB" id="A0A2X4UG05"/>
<sequence length="108" mass="11122">MTVPPGADPRAHPDPAVADLVAEIVTGVAGVAGLNSGPFGSVATYLPGRRIPGIRFGPEGCDVHITAEYPVDLPAVADAVRALVEVVVGPPVHVTIEDVHFEQKQVSP</sequence>
<protein>
    <recommendedName>
        <fullName evidence="3">Asp23/Gls24 family envelope stress response protein</fullName>
    </recommendedName>
</protein>
<dbReference type="EMBL" id="LS483468">
    <property type="protein sequence ID" value="SQI37599.1"/>
    <property type="molecule type" value="Genomic_DNA"/>
</dbReference>
<evidence type="ECO:0000313" key="1">
    <source>
        <dbReference type="EMBL" id="SQI37599.1"/>
    </source>
</evidence>
<reference evidence="1 2" key="1">
    <citation type="submission" date="2018-06" db="EMBL/GenBank/DDBJ databases">
        <authorList>
            <consortium name="Pathogen Informatics"/>
            <person name="Doyle S."/>
        </authorList>
    </citation>
    <scope>NUCLEOTIDE SEQUENCE [LARGE SCALE GENOMIC DNA]</scope>
    <source>
        <strain evidence="1 2">NCTC10994</strain>
    </source>
</reference>
<name>A0A2X4UG05_9NOCA</name>
<dbReference type="Proteomes" id="UP000249091">
    <property type="component" value="Chromosome 1"/>
</dbReference>
<gene>
    <name evidence="1" type="ORF">NCTC10994_03672</name>
</gene>